<dbReference type="GO" id="GO:0005524">
    <property type="term" value="F:ATP binding"/>
    <property type="evidence" value="ECO:0007669"/>
    <property type="project" value="UniProtKB-KW"/>
</dbReference>
<evidence type="ECO:0000256" key="1">
    <source>
        <dbReference type="ARBA" id="ARBA00022741"/>
    </source>
</evidence>
<dbReference type="PROSITE" id="PS50011">
    <property type="entry name" value="PROTEIN_KINASE_DOM"/>
    <property type="match status" value="1"/>
</dbReference>
<sequence>MDSLIKTTIKEHGIHFCNYNEFTSVEKIDEGGYGTIQKANWKHRGLKVALKGLKVGHEKTVVRAFIKELQSLFHITKHFHPNINQFHGVAKDEESGRYYLILQYANNEIAKGLIHLHENREKIIHRDLHSKNILVHNGTIMIADFGISKESKDIMMTAKADTGHGVPAYMDPKFLADHKYPRDEKSDVYSSSLGNFKRSSTF</sequence>
<dbReference type="GO" id="GO:0004674">
    <property type="term" value="F:protein serine/threonine kinase activity"/>
    <property type="evidence" value="ECO:0007669"/>
    <property type="project" value="TreeGrafter"/>
</dbReference>
<keyword evidence="1" id="KW-0547">Nucleotide-binding</keyword>
<feature type="domain" description="Protein kinase" evidence="3">
    <location>
        <begin position="22"/>
        <end position="202"/>
    </location>
</feature>
<evidence type="ECO:0000259" key="3">
    <source>
        <dbReference type="PROSITE" id="PS50011"/>
    </source>
</evidence>
<protein>
    <submittedName>
        <fullName evidence="4">Kinase-like protein</fullName>
    </submittedName>
</protein>
<reference evidence="4 5" key="1">
    <citation type="journal article" date="2019" name="Environ. Microbiol.">
        <title>At the nexus of three kingdoms: the genome of the mycorrhizal fungus Gigaspora margarita provides insights into plant, endobacterial and fungal interactions.</title>
        <authorList>
            <person name="Venice F."/>
            <person name="Ghignone S."/>
            <person name="Salvioli di Fossalunga A."/>
            <person name="Amselem J."/>
            <person name="Novero M."/>
            <person name="Xianan X."/>
            <person name="Sedzielewska Toro K."/>
            <person name="Morin E."/>
            <person name="Lipzen A."/>
            <person name="Grigoriev I.V."/>
            <person name="Henrissat B."/>
            <person name="Martin F.M."/>
            <person name="Bonfante P."/>
        </authorList>
    </citation>
    <scope>NUCLEOTIDE SEQUENCE [LARGE SCALE GENOMIC DNA]</scope>
    <source>
        <strain evidence="4 5">BEG34</strain>
    </source>
</reference>
<dbReference type="InterPro" id="IPR000719">
    <property type="entry name" value="Prot_kinase_dom"/>
</dbReference>
<evidence type="ECO:0000313" key="4">
    <source>
        <dbReference type="EMBL" id="KAF0379296.1"/>
    </source>
</evidence>
<comment type="caution">
    <text evidence="4">The sequence shown here is derived from an EMBL/GenBank/DDBJ whole genome shotgun (WGS) entry which is preliminary data.</text>
</comment>
<dbReference type="Gene3D" id="3.30.200.20">
    <property type="entry name" value="Phosphorylase Kinase, domain 1"/>
    <property type="match status" value="1"/>
</dbReference>
<dbReference type="EMBL" id="WTPW01002502">
    <property type="protein sequence ID" value="KAF0379296.1"/>
    <property type="molecule type" value="Genomic_DNA"/>
</dbReference>
<evidence type="ECO:0000256" key="2">
    <source>
        <dbReference type="ARBA" id="ARBA00022840"/>
    </source>
</evidence>
<evidence type="ECO:0000313" key="5">
    <source>
        <dbReference type="Proteomes" id="UP000439903"/>
    </source>
</evidence>
<dbReference type="Gene3D" id="1.10.510.10">
    <property type="entry name" value="Transferase(Phosphotransferase) domain 1"/>
    <property type="match status" value="1"/>
</dbReference>
<keyword evidence="2" id="KW-0067">ATP-binding</keyword>
<name>A0A8H3WY54_GIGMA</name>
<dbReference type="Pfam" id="PF07714">
    <property type="entry name" value="PK_Tyr_Ser-Thr"/>
    <property type="match status" value="1"/>
</dbReference>
<dbReference type="InterPro" id="IPR051681">
    <property type="entry name" value="Ser/Thr_Kinases-Pseudokinases"/>
</dbReference>
<dbReference type="InterPro" id="IPR011009">
    <property type="entry name" value="Kinase-like_dom_sf"/>
</dbReference>
<dbReference type="PANTHER" id="PTHR44329:SF298">
    <property type="entry name" value="MIXED LINEAGE KINASE DOMAIN-LIKE PROTEIN"/>
    <property type="match status" value="1"/>
</dbReference>
<dbReference type="AlphaFoldDB" id="A0A8H3WY54"/>
<dbReference type="Pfam" id="PF00069">
    <property type="entry name" value="Pkinase"/>
    <property type="match status" value="1"/>
</dbReference>
<dbReference type="OrthoDB" id="2441994at2759"/>
<accession>A0A8H3WY54</accession>
<dbReference type="InterPro" id="IPR001245">
    <property type="entry name" value="Ser-Thr/Tyr_kinase_cat_dom"/>
</dbReference>
<proteinExistence type="predicted"/>
<dbReference type="SUPFAM" id="SSF56112">
    <property type="entry name" value="Protein kinase-like (PK-like)"/>
    <property type="match status" value="1"/>
</dbReference>
<keyword evidence="4" id="KW-0808">Transferase</keyword>
<dbReference type="Proteomes" id="UP000439903">
    <property type="component" value="Unassembled WGS sequence"/>
</dbReference>
<gene>
    <name evidence="4" type="ORF">F8M41_012318</name>
</gene>
<keyword evidence="4" id="KW-0418">Kinase</keyword>
<organism evidence="4 5">
    <name type="scientific">Gigaspora margarita</name>
    <dbReference type="NCBI Taxonomy" id="4874"/>
    <lineage>
        <taxon>Eukaryota</taxon>
        <taxon>Fungi</taxon>
        <taxon>Fungi incertae sedis</taxon>
        <taxon>Mucoromycota</taxon>
        <taxon>Glomeromycotina</taxon>
        <taxon>Glomeromycetes</taxon>
        <taxon>Diversisporales</taxon>
        <taxon>Gigasporaceae</taxon>
        <taxon>Gigaspora</taxon>
    </lineage>
</organism>
<keyword evidence="5" id="KW-1185">Reference proteome</keyword>
<dbReference type="PANTHER" id="PTHR44329">
    <property type="entry name" value="SERINE/THREONINE-PROTEIN KINASE TNNI3K-RELATED"/>
    <property type="match status" value="1"/>
</dbReference>